<evidence type="ECO:0000313" key="6">
    <source>
        <dbReference type="Proteomes" id="UP000011081"/>
    </source>
</evidence>
<keyword evidence="2" id="KW-0963">Cytoplasm</keyword>
<dbReference type="OMA" id="CANIMRF"/>
<dbReference type="FunCoup" id="L2GXZ1">
    <property type="interactions" value="259"/>
</dbReference>
<keyword evidence="3" id="KW-0653">Protein transport</keyword>
<dbReference type="Gene3D" id="1.25.10.10">
    <property type="entry name" value="Leucine-rich Repeat Variant"/>
    <property type="match status" value="2"/>
</dbReference>
<evidence type="ECO:0000313" key="5">
    <source>
        <dbReference type="EMBL" id="ELA48494.1"/>
    </source>
</evidence>
<dbReference type="SUPFAM" id="SSF48371">
    <property type="entry name" value="ARM repeat"/>
    <property type="match status" value="1"/>
</dbReference>
<proteinExistence type="predicted"/>
<keyword evidence="3" id="KW-0813">Transport</keyword>
<dbReference type="PANTHER" id="PTHR10997">
    <property type="entry name" value="IMPORTIN-7, 8, 11"/>
    <property type="match status" value="1"/>
</dbReference>
<dbReference type="RefSeq" id="XP_008073123.1">
    <property type="nucleotide sequence ID" value="XM_008074932.1"/>
</dbReference>
<dbReference type="GO" id="GO:0005829">
    <property type="term" value="C:cytosol"/>
    <property type="evidence" value="ECO:0007669"/>
    <property type="project" value="TreeGrafter"/>
</dbReference>
<dbReference type="PANTHER" id="PTHR10997:SF18">
    <property type="entry name" value="D-IMPORTIN 7_RANBP7"/>
    <property type="match status" value="1"/>
</dbReference>
<dbReference type="InterPro" id="IPR016024">
    <property type="entry name" value="ARM-type_fold"/>
</dbReference>
<evidence type="ECO:0000256" key="3">
    <source>
        <dbReference type="ARBA" id="ARBA00022927"/>
    </source>
</evidence>
<dbReference type="GO" id="GO:0006606">
    <property type="term" value="P:protein import into nucleus"/>
    <property type="evidence" value="ECO:0007669"/>
    <property type="project" value="TreeGrafter"/>
</dbReference>
<organism evidence="5 6">
    <name type="scientific">Vavraia culicis (isolate floridensis)</name>
    <name type="common">Microsporidian parasite</name>
    <dbReference type="NCBI Taxonomy" id="948595"/>
    <lineage>
        <taxon>Eukaryota</taxon>
        <taxon>Fungi</taxon>
        <taxon>Fungi incertae sedis</taxon>
        <taxon>Microsporidia</taxon>
        <taxon>Pleistophoridae</taxon>
        <taxon>Vavraia</taxon>
    </lineage>
</organism>
<reference evidence="6" key="1">
    <citation type="submission" date="2011-03" db="EMBL/GenBank/DDBJ databases">
        <title>The genome sequence of Vavraia culicis strain floridensis.</title>
        <authorList>
            <consortium name="The Broad Institute Genome Sequencing Platform"/>
            <person name="Cuomo C."/>
            <person name="Becnel J."/>
            <person name="Sanscrainte N."/>
            <person name="Young S.K."/>
            <person name="Zeng Q."/>
            <person name="Gargeya S."/>
            <person name="Fitzgerald M."/>
            <person name="Haas B."/>
            <person name="Abouelleil A."/>
            <person name="Alvarado L."/>
            <person name="Arachchi H.M."/>
            <person name="Berlin A."/>
            <person name="Chapman S.B."/>
            <person name="Gearin G."/>
            <person name="Goldberg J."/>
            <person name="Griggs A."/>
            <person name="Gujja S."/>
            <person name="Hansen M."/>
            <person name="Heiman D."/>
            <person name="Howarth C."/>
            <person name="Larimer J."/>
            <person name="Lui A."/>
            <person name="MacDonald P.J.P."/>
            <person name="McCowen C."/>
            <person name="Montmayeur A."/>
            <person name="Murphy C."/>
            <person name="Neiman D."/>
            <person name="Pearson M."/>
            <person name="Priest M."/>
            <person name="Roberts A."/>
            <person name="Saif S."/>
            <person name="Shea T."/>
            <person name="Sisk P."/>
            <person name="Stolte C."/>
            <person name="Sykes S."/>
            <person name="Wortman J."/>
            <person name="Nusbaum C."/>
            <person name="Birren B."/>
        </authorList>
    </citation>
    <scope>NUCLEOTIDE SEQUENCE [LARGE SCALE GENOMIC DNA]</scope>
    <source>
        <strain evidence="6">floridensis</strain>
    </source>
</reference>
<protein>
    <submittedName>
        <fullName evidence="5">Uncharacterized protein</fullName>
    </submittedName>
</protein>
<dbReference type="GO" id="GO:0005635">
    <property type="term" value="C:nuclear envelope"/>
    <property type="evidence" value="ECO:0007669"/>
    <property type="project" value="TreeGrafter"/>
</dbReference>
<gene>
    <name evidence="5" type="ORF">VCUG_00103</name>
</gene>
<dbReference type="VEuPathDB" id="MicrosporidiaDB:VCUG_00103"/>
<name>L2GXZ1_VAVCU</name>
<evidence type="ECO:0000256" key="1">
    <source>
        <dbReference type="ARBA" id="ARBA00004496"/>
    </source>
</evidence>
<keyword evidence="4" id="KW-0175">Coiled coil</keyword>
<dbReference type="AlphaFoldDB" id="L2GXZ1"/>
<dbReference type="OrthoDB" id="760868at2759"/>
<dbReference type="Proteomes" id="UP000011081">
    <property type="component" value="Unassembled WGS sequence"/>
</dbReference>
<dbReference type="EMBL" id="GL877404">
    <property type="protein sequence ID" value="ELA48494.1"/>
    <property type="molecule type" value="Genomic_DNA"/>
</dbReference>
<dbReference type="STRING" id="948595.L2GXZ1"/>
<comment type="subcellular location">
    <subcellularLocation>
        <location evidence="1">Cytoplasm</location>
    </subcellularLocation>
</comment>
<dbReference type="HOGENOM" id="CLU_013781_0_0_1"/>
<evidence type="ECO:0000256" key="2">
    <source>
        <dbReference type="ARBA" id="ARBA00022490"/>
    </source>
</evidence>
<dbReference type="InParanoid" id="L2GXZ1"/>
<sequence>MTEAIKHLFQNTLNPDPQRRRESEDELQKLVSNKEFVYSLPGTYMKDSDPIIRQVSATFFKNAVVEDLNLDAVNLAVKDPLNAGIYGEIISQHVAKSKEYVAEFQNIIRGDLGKESLNTALLILNAYAERDRTKFSNAATSSLLQDVDPLLFFGKLKNCQEFRKTLSKIFDNYYVPPQMLDSNFLREAISHALTYTDKYSATFLLRISTRSFKGLLNCDDIRNDERILNYFYCLRGYDQYKAEYFILYCQDENSDRVLRQDMLNSLIETLIIPNLAYKDTDVHDDLKLKYNYSDDTHNSCSLLFTDILKVSNKQDAILQYMKNLLRSEHPKERYVGLSLFVQSEPLLRGCNLYPDFVESVKTCLEDPCDFIRSQAFYALQLMEIGSIGEDRRKVFNMVLAALKSSDESIRTNSALCLPIFFDASDLRNDVERNLPIILNTLVYNPLNLEQISETLETVIDTFDISSYAVDLCKKMIDSVKIDNIETTPYLRIISDLILNLEEKQDVVFKIYELVLPTLFYVLKNQKYDFYIETLDIISNILYVFKTGDRNILDLIRMILESDQKELINCSEEMTYLLDNYISHCAVSNLDKIVSFIDALCYQDDEYLFDEDFINGCRIIESLILNGKYIADVNYMEHFLKVVFDNYSKLDNNSLVYGLETLLNALNVDTCSGGTRVYTILKPNMDVYIQDMYNVKKRFSRVHDKKIGLLFCANIMRFEENFEVTRFLALFTHLLYTYDQAEVLRQRIKSNEQAEDDVETEYDESDEYLEEDVYFVTPLENINVKGFLRSILPSLENGTFGYKVFSAMDPREKERVLAIINN</sequence>
<accession>L2GXZ1</accession>
<evidence type="ECO:0000256" key="4">
    <source>
        <dbReference type="SAM" id="Coils"/>
    </source>
</evidence>
<keyword evidence="6" id="KW-1185">Reference proteome</keyword>
<feature type="coiled-coil region" evidence="4">
    <location>
        <begin position="740"/>
        <end position="770"/>
    </location>
</feature>
<dbReference type="InterPro" id="IPR011989">
    <property type="entry name" value="ARM-like"/>
</dbReference>
<dbReference type="GeneID" id="19877994"/>